<evidence type="ECO:0000256" key="1">
    <source>
        <dbReference type="SAM" id="MobiDB-lite"/>
    </source>
</evidence>
<dbReference type="NCBIfam" id="TIGR02937">
    <property type="entry name" value="sigma70-ECF"/>
    <property type="match status" value="1"/>
</dbReference>
<dbReference type="InterPro" id="IPR014284">
    <property type="entry name" value="RNA_pol_sigma-70_dom"/>
</dbReference>
<dbReference type="InterPro" id="IPR036567">
    <property type="entry name" value="RHF-like"/>
</dbReference>
<proteinExistence type="predicted"/>
<sequence>MKTKTVFRNLDSHGQHRAPEVISEEVPLIEKHLKRFNEDLPRLEVTVSQTKGKTRIEASLRLQLPTGLIVAREHGFEVEPVLRKAFADLRRRLERHLERLRHEPEYKRPARRKRLGALLPPARDAADADRRKLYFDLIEDHLDTVYNRVRRELTYLEANGDIPEGRLSTSALVDAAILRGLETFEQRGEFSVDDWLTRIALETIRTAAKAARRSVPDGAASLDQPPEVPAQEPTESDQEMFEFYQPDDNPVLEDLLADGTGTDPEQAAIQRETQLIVHRAIARLPDRWRQVVSLVDLDGLTVERAAQVLECDPQEVTSTLETAHAFLAEVLADHDRAAGSDADLNSLAADVAIPQPVDDRARILAALAMAKEAADLAG</sequence>
<dbReference type="Gene3D" id="1.10.10.10">
    <property type="entry name" value="Winged helix-like DNA-binding domain superfamily/Winged helix DNA-binding domain"/>
    <property type="match status" value="1"/>
</dbReference>
<dbReference type="SUPFAM" id="SSF88659">
    <property type="entry name" value="Sigma3 and sigma4 domains of RNA polymerase sigma factors"/>
    <property type="match status" value="1"/>
</dbReference>
<evidence type="ECO:0000313" key="4">
    <source>
        <dbReference type="Proteomes" id="UP000325134"/>
    </source>
</evidence>
<dbReference type="InterPro" id="IPR036388">
    <property type="entry name" value="WH-like_DNA-bd_sf"/>
</dbReference>
<organism evidence="3 4">
    <name type="scientific">Ruegeria intermedia</name>
    <dbReference type="NCBI Taxonomy" id="996115"/>
    <lineage>
        <taxon>Bacteria</taxon>
        <taxon>Pseudomonadati</taxon>
        <taxon>Pseudomonadota</taxon>
        <taxon>Alphaproteobacteria</taxon>
        <taxon>Rhodobacterales</taxon>
        <taxon>Roseobacteraceae</taxon>
        <taxon>Ruegeria</taxon>
    </lineage>
</organism>
<dbReference type="Proteomes" id="UP000325134">
    <property type="component" value="Unassembled WGS sequence"/>
</dbReference>
<dbReference type="EMBL" id="FQVK01000022">
    <property type="protein sequence ID" value="SHF22297.1"/>
    <property type="molecule type" value="Genomic_DNA"/>
</dbReference>
<feature type="domain" description="RNA polymerase sigma factor 70 region 4 type 2" evidence="2">
    <location>
        <begin position="276"/>
        <end position="320"/>
    </location>
</feature>
<feature type="region of interest" description="Disordered" evidence="1">
    <location>
        <begin position="212"/>
        <end position="237"/>
    </location>
</feature>
<dbReference type="InterPro" id="IPR003489">
    <property type="entry name" value="RHF/RaiA"/>
</dbReference>
<dbReference type="Gene3D" id="3.30.160.100">
    <property type="entry name" value="Ribosome hibernation promotion factor-like"/>
    <property type="match status" value="1"/>
</dbReference>
<dbReference type="InterPro" id="IPR013249">
    <property type="entry name" value="RNA_pol_sigma70_r4_t2"/>
</dbReference>
<reference evidence="3 4" key="1">
    <citation type="submission" date="2016-11" db="EMBL/GenBank/DDBJ databases">
        <authorList>
            <person name="Varghese N."/>
            <person name="Submissions S."/>
        </authorList>
    </citation>
    <scope>NUCLEOTIDE SEQUENCE [LARGE SCALE GENOMIC DNA]</scope>
    <source>
        <strain evidence="3 4">DSM 29341</strain>
    </source>
</reference>
<dbReference type="InterPro" id="IPR013324">
    <property type="entry name" value="RNA_pol_sigma_r3/r4-like"/>
</dbReference>
<dbReference type="GO" id="GO:0003677">
    <property type="term" value="F:DNA binding"/>
    <property type="evidence" value="ECO:0007669"/>
    <property type="project" value="InterPro"/>
</dbReference>
<accession>A0A1M4ZWS3</accession>
<dbReference type="Pfam" id="PF08281">
    <property type="entry name" value="Sigma70_r4_2"/>
    <property type="match status" value="1"/>
</dbReference>
<dbReference type="AlphaFoldDB" id="A0A1M4ZWS3"/>
<dbReference type="SUPFAM" id="SSF69754">
    <property type="entry name" value="Ribosome binding protein Y (YfiA homologue)"/>
    <property type="match status" value="1"/>
</dbReference>
<dbReference type="RefSeq" id="WP_149776761.1">
    <property type="nucleotide sequence ID" value="NZ_FQVK01000022.1"/>
</dbReference>
<evidence type="ECO:0000259" key="2">
    <source>
        <dbReference type="Pfam" id="PF08281"/>
    </source>
</evidence>
<dbReference type="OrthoDB" id="7596454at2"/>
<gene>
    <name evidence="3" type="ORF">SAMN05444279_12212</name>
</gene>
<dbReference type="Pfam" id="PF02482">
    <property type="entry name" value="Ribosomal_S30AE"/>
    <property type="match status" value="1"/>
</dbReference>
<name>A0A1M4ZWS3_9RHOB</name>
<protein>
    <submittedName>
        <fullName evidence="3">RNA polymerase sigma factor, sigma-70 family</fullName>
    </submittedName>
</protein>
<keyword evidence="4" id="KW-1185">Reference proteome</keyword>
<evidence type="ECO:0000313" key="3">
    <source>
        <dbReference type="EMBL" id="SHF22297.1"/>
    </source>
</evidence>
<dbReference type="GO" id="GO:0006352">
    <property type="term" value="P:DNA-templated transcription initiation"/>
    <property type="evidence" value="ECO:0007669"/>
    <property type="project" value="InterPro"/>
</dbReference>
<dbReference type="GO" id="GO:0016987">
    <property type="term" value="F:sigma factor activity"/>
    <property type="evidence" value="ECO:0007669"/>
    <property type="project" value="InterPro"/>
</dbReference>